<evidence type="ECO:0000313" key="2">
    <source>
        <dbReference type="Proteomes" id="UP001433268"/>
    </source>
</evidence>
<dbReference type="EMBL" id="JAQQWN010000002">
    <property type="protein sequence ID" value="KAK8093481.1"/>
    <property type="molecule type" value="Genomic_DNA"/>
</dbReference>
<name>A0ABR1XA04_9PEZI</name>
<dbReference type="RefSeq" id="XP_066674254.1">
    <property type="nucleotide sequence ID" value="XM_066804481.1"/>
</dbReference>
<dbReference type="Proteomes" id="UP001433268">
    <property type="component" value="Unassembled WGS sequence"/>
</dbReference>
<protein>
    <submittedName>
        <fullName evidence="1">Uncharacterized protein</fullName>
    </submittedName>
</protein>
<comment type="caution">
    <text evidence="1">The sequence shown here is derived from an EMBL/GenBank/DDBJ whole genome shotgun (WGS) entry which is preliminary data.</text>
</comment>
<reference evidence="1 2" key="1">
    <citation type="submission" date="2023-01" db="EMBL/GenBank/DDBJ databases">
        <title>Analysis of 21 Apiospora genomes using comparative genomics revels a genus with tremendous synthesis potential of carbohydrate active enzymes and secondary metabolites.</title>
        <authorList>
            <person name="Sorensen T."/>
        </authorList>
    </citation>
    <scope>NUCLEOTIDE SEQUENCE [LARGE SCALE GENOMIC DNA]</scope>
    <source>
        <strain evidence="1 2">CBS 114990</strain>
    </source>
</reference>
<proteinExistence type="predicted"/>
<sequence length="185" mass="20812">MPTSPSPALRIPPSQRDGAYIVHNWGTAQELHERLPDAPTHELEAYAARRDAADAVTDISPRVDESLFKRDDYIACGCIDLNQRDCDDATHGVEFFADRDRRVHPGTCFYQFARSVVAFVCVPRGDLNLEVTGDNMRGKWRDITNHCGRYKAGSTGWKPHHVAGYMAASHKDYFGDAWRSLRTSC</sequence>
<evidence type="ECO:0000313" key="1">
    <source>
        <dbReference type="EMBL" id="KAK8093481.1"/>
    </source>
</evidence>
<organism evidence="1 2">
    <name type="scientific">Apiospora hydei</name>
    <dbReference type="NCBI Taxonomy" id="1337664"/>
    <lineage>
        <taxon>Eukaryota</taxon>
        <taxon>Fungi</taxon>
        <taxon>Dikarya</taxon>
        <taxon>Ascomycota</taxon>
        <taxon>Pezizomycotina</taxon>
        <taxon>Sordariomycetes</taxon>
        <taxon>Xylariomycetidae</taxon>
        <taxon>Amphisphaeriales</taxon>
        <taxon>Apiosporaceae</taxon>
        <taxon>Apiospora</taxon>
    </lineage>
</organism>
<gene>
    <name evidence="1" type="ORF">PG997_000166</name>
</gene>
<keyword evidence="2" id="KW-1185">Reference proteome</keyword>
<dbReference type="GeneID" id="92037541"/>
<accession>A0ABR1XA04</accession>